<organism evidence="1 2">
    <name type="scientific">Rufibacter immobilis</name>
    <dbReference type="NCBI Taxonomy" id="1348778"/>
    <lineage>
        <taxon>Bacteria</taxon>
        <taxon>Pseudomonadati</taxon>
        <taxon>Bacteroidota</taxon>
        <taxon>Cytophagia</taxon>
        <taxon>Cytophagales</taxon>
        <taxon>Hymenobacteraceae</taxon>
        <taxon>Rufibacter</taxon>
    </lineage>
</organism>
<dbReference type="EMBL" id="RJJE01000017">
    <property type="protein sequence ID" value="RNI27427.1"/>
    <property type="molecule type" value="Genomic_DNA"/>
</dbReference>
<name>A0A3M9MQE5_9BACT</name>
<protein>
    <recommendedName>
        <fullName evidence="3">TraB/GumN family protein</fullName>
    </recommendedName>
</protein>
<keyword evidence="2" id="KW-1185">Reference proteome</keyword>
<dbReference type="RefSeq" id="WP_123133896.1">
    <property type="nucleotide sequence ID" value="NZ_RJJE01000017.1"/>
</dbReference>
<comment type="caution">
    <text evidence="1">The sequence shown here is derived from an EMBL/GenBank/DDBJ whole genome shotgun (WGS) entry which is preliminary data.</text>
</comment>
<dbReference type="Proteomes" id="UP000271010">
    <property type="component" value="Unassembled WGS sequence"/>
</dbReference>
<sequence length="258" mass="30561">MKFIFLVLALLVTSSGYSQNHIWLIGTVHQEKNYINTDSLTAALSRIKPDLILMELEDKHFTKDFKFNTEKYPLEDFLVGIENIAIYKYQQQYGTQLRPFDINGRHEFYQKENYQERENKMFSEMLNIYKNNKLSESCKVDFEILLSALSSYSELHFSSLRESNSDVATKFLALKNKINFELMLSIIKRTEGLKNWLNFAELRMEYWNRRNRAMANNIIKYANEFKGKSIVVLVGNDHKYALLELLKNHNLEVKNYYD</sequence>
<dbReference type="OrthoDB" id="641734at2"/>
<reference evidence="1 2" key="1">
    <citation type="submission" date="2018-11" db="EMBL/GenBank/DDBJ databases">
        <title>Rufibacter latericius sp. nov., isolated from water in Baiyang Lake.</title>
        <authorList>
            <person name="Yang Y."/>
        </authorList>
    </citation>
    <scope>NUCLEOTIDE SEQUENCE [LARGE SCALE GENOMIC DNA]</scope>
    <source>
        <strain evidence="1 2">MCC P1</strain>
    </source>
</reference>
<gene>
    <name evidence="1" type="ORF">EFA69_14935</name>
</gene>
<evidence type="ECO:0000313" key="2">
    <source>
        <dbReference type="Proteomes" id="UP000271010"/>
    </source>
</evidence>
<evidence type="ECO:0000313" key="1">
    <source>
        <dbReference type="EMBL" id="RNI27427.1"/>
    </source>
</evidence>
<evidence type="ECO:0008006" key="3">
    <source>
        <dbReference type="Google" id="ProtNLM"/>
    </source>
</evidence>
<dbReference type="AlphaFoldDB" id="A0A3M9MQE5"/>
<proteinExistence type="predicted"/>
<accession>A0A3M9MQE5</accession>